<evidence type="ECO:0000256" key="6">
    <source>
        <dbReference type="PROSITE-ProRule" id="PRU00169"/>
    </source>
</evidence>
<evidence type="ECO:0000256" key="5">
    <source>
        <dbReference type="ARBA" id="ARBA00023163"/>
    </source>
</evidence>
<proteinExistence type="predicted"/>
<keyword evidence="4" id="KW-0238">DNA-binding</keyword>
<evidence type="ECO:0000313" key="8">
    <source>
        <dbReference type="EMBL" id="PIR96154.1"/>
    </source>
</evidence>
<dbReference type="AlphaFoldDB" id="A0A2H0VAP1"/>
<keyword evidence="1 6" id="KW-0597">Phosphoprotein</keyword>
<keyword evidence="5" id="KW-0804">Transcription</keyword>
<protein>
    <submittedName>
        <fullName evidence="8">Response regulator</fullName>
    </submittedName>
</protein>
<sequence>MKNNNKRIVILEDDVVMREVVSHKLTGEGFGVKTAGDGNSGYALIEQEKPDLVILDIMMPGMDGNQVLERLRSHKDKKIADTPVIVLSNIWNKEQILEAKKYNVAEYMIKAYFTPDEILAKIKHVLKLDIEN</sequence>
<dbReference type="FunFam" id="3.40.50.2300:FF:000001">
    <property type="entry name" value="DNA-binding response regulator PhoB"/>
    <property type="match status" value="1"/>
</dbReference>
<dbReference type="EMBL" id="PFAK01000044">
    <property type="protein sequence ID" value="PIR96154.1"/>
    <property type="molecule type" value="Genomic_DNA"/>
</dbReference>
<comment type="caution">
    <text evidence="8">The sequence shown here is derived from an EMBL/GenBank/DDBJ whole genome shotgun (WGS) entry which is preliminary data.</text>
</comment>
<dbReference type="SMART" id="SM00448">
    <property type="entry name" value="REC"/>
    <property type="match status" value="1"/>
</dbReference>
<dbReference type="PANTHER" id="PTHR44591">
    <property type="entry name" value="STRESS RESPONSE REGULATOR PROTEIN 1"/>
    <property type="match status" value="1"/>
</dbReference>
<gene>
    <name evidence="8" type="ORF">COT92_02460</name>
</gene>
<keyword evidence="2" id="KW-0902">Two-component regulatory system</keyword>
<keyword evidence="3" id="KW-0805">Transcription regulation</keyword>
<dbReference type="PANTHER" id="PTHR44591:SF14">
    <property type="entry name" value="PROTEIN PILG"/>
    <property type="match status" value="1"/>
</dbReference>
<name>A0A2H0VAP1_9BACT</name>
<dbReference type="CDD" id="cd17574">
    <property type="entry name" value="REC_OmpR"/>
    <property type="match status" value="1"/>
</dbReference>
<dbReference type="SUPFAM" id="SSF52172">
    <property type="entry name" value="CheY-like"/>
    <property type="match status" value="1"/>
</dbReference>
<dbReference type="InterPro" id="IPR011006">
    <property type="entry name" value="CheY-like_superfamily"/>
</dbReference>
<dbReference type="Proteomes" id="UP000230922">
    <property type="component" value="Unassembled WGS sequence"/>
</dbReference>
<evidence type="ECO:0000259" key="7">
    <source>
        <dbReference type="PROSITE" id="PS50110"/>
    </source>
</evidence>
<evidence type="ECO:0000256" key="4">
    <source>
        <dbReference type="ARBA" id="ARBA00023125"/>
    </source>
</evidence>
<dbReference type="PROSITE" id="PS50110">
    <property type="entry name" value="RESPONSE_REGULATORY"/>
    <property type="match status" value="1"/>
</dbReference>
<evidence type="ECO:0000256" key="3">
    <source>
        <dbReference type="ARBA" id="ARBA00023015"/>
    </source>
</evidence>
<accession>A0A2H0VAP1</accession>
<feature type="domain" description="Response regulatory" evidence="7">
    <location>
        <begin position="7"/>
        <end position="126"/>
    </location>
</feature>
<dbReference type="InterPro" id="IPR001789">
    <property type="entry name" value="Sig_transdc_resp-reg_receiver"/>
</dbReference>
<evidence type="ECO:0000256" key="1">
    <source>
        <dbReference type="ARBA" id="ARBA00022553"/>
    </source>
</evidence>
<reference evidence="9" key="1">
    <citation type="submission" date="2017-09" db="EMBL/GenBank/DDBJ databases">
        <title>Depth-based differentiation of microbial function through sediment-hosted aquifers and enrichment of novel symbionts in the deep terrestrial subsurface.</title>
        <authorList>
            <person name="Probst A.J."/>
            <person name="Ladd B."/>
            <person name="Jarett J.K."/>
            <person name="Geller-Mcgrath D.E."/>
            <person name="Sieber C.M.K."/>
            <person name="Emerson J.B."/>
            <person name="Anantharaman K."/>
            <person name="Thomas B.C."/>
            <person name="Malmstrom R."/>
            <person name="Stieglmeier M."/>
            <person name="Klingl A."/>
            <person name="Woyke T."/>
            <person name="Ryan C.M."/>
            <person name="Banfield J.F."/>
        </authorList>
    </citation>
    <scope>NUCLEOTIDE SEQUENCE [LARGE SCALE GENOMIC DNA]</scope>
</reference>
<dbReference type="GO" id="GO:0003677">
    <property type="term" value="F:DNA binding"/>
    <property type="evidence" value="ECO:0007669"/>
    <property type="project" value="UniProtKB-KW"/>
</dbReference>
<feature type="modified residue" description="4-aspartylphosphate" evidence="6">
    <location>
        <position position="56"/>
    </location>
</feature>
<organism evidence="8 9">
    <name type="scientific">Candidatus Doudnabacteria bacterium CG10_big_fil_rev_8_21_14_0_10_42_18</name>
    <dbReference type="NCBI Taxonomy" id="1974552"/>
    <lineage>
        <taxon>Bacteria</taxon>
        <taxon>Candidatus Doudnaibacteriota</taxon>
    </lineage>
</organism>
<dbReference type="Pfam" id="PF00072">
    <property type="entry name" value="Response_reg"/>
    <property type="match status" value="1"/>
</dbReference>
<dbReference type="InterPro" id="IPR050595">
    <property type="entry name" value="Bact_response_regulator"/>
</dbReference>
<evidence type="ECO:0000313" key="9">
    <source>
        <dbReference type="Proteomes" id="UP000230922"/>
    </source>
</evidence>
<dbReference type="Gene3D" id="3.40.50.2300">
    <property type="match status" value="1"/>
</dbReference>
<dbReference type="GO" id="GO:0000160">
    <property type="term" value="P:phosphorelay signal transduction system"/>
    <property type="evidence" value="ECO:0007669"/>
    <property type="project" value="UniProtKB-KW"/>
</dbReference>
<evidence type="ECO:0000256" key="2">
    <source>
        <dbReference type="ARBA" id="ARBA00023012"/>
    </source>
</evidence>